<sequence>IREFPQLRSLTLSGVTANDFNRILQALAACRLSSLSIHIC</sequence>
<comment type="caution">
    <text evidence="1">The sequence shown here is derived from an EMBL/GenBank/DDBJ whole genome shotgun (WGS) entry which is preliminary data.</text>
</comment>
<dbReference type="AlphaFoldDB" id="A0A8S3EQ30"/>
<evidence type="ECO:0000313" key="2">
    <source>
        <dbReference type="Proteomes" id="UP000676336"/>
    </source>
</evidence>
<organism evidence="1 2">
    <name type="scientific">Rotaria magnacalcarata</name>
    <dbReference type="NCBI Taxonomy" id="392030"/>
    <lineage>
        <taxon>Eukaryota</taxon>
        <taxon>Metazoa</taxon>
        <taxon>Spiralia</taxon>
        <taxon>Gnathifera</taxon>
        <taxon>Rotifera</taxon>
        <taxon>Eurotatoria</taxon>
        <taxon>Bdelloidea</taxon>
        <taxon>Philodinida</taxon>
        <taxon>Philodinidae</taxon>
        <taxon>Rotaria</taxon>
    </lineage>
</organism>
<protein>
    <submittedName>
        <fullName evidence="1">Uncharacterized protein</fullName>
    </submittedName>
</protein>
<accession>A0A8S3EQ30</accession>
<dbReference type="Proteomes" id="UP000676336">
    <property type="component" value="Unassembled WGS sequence"/>
</dbReference>
<feature type="non-terminal residue" evidence="1">
    <location>
        <position position="1"/>
    </location>
</feature>
<name>A0A8S3EQ30_9BILA</name>
<proteinExistence type="predicted"/>
<reference evidence="1" key="1">
    <citation type="submission" date="2021-02" db="EMBL/GenBank/DDBJ databases">
        <authorList>
            <person name="Nowell W R."/>
        </authorList>
    </citation>
    <scope>NUCLEOTIDE SEQUENCE</scope>
</reference>
<dbReference type="EMBL" id="CAJOBI010238096">
    <property type="protein sequence ID" value="CAF5079059.1"/>
    <property type="molecule type" value="Genomic_DNA"/>
</dbReference>
<gene>
    <name evidence="1" type="ORF">SMN809_LOCUS60685</name>
</gene>
<evidence type="ECO:0000313" key="1">
    <source>
        <dbReference type="EMBL" id="CAF5079059.1"/>
    </source>
</evidence>